<proteinExistence type="inferred from homology"/>
<name>A0ABS8YME3_9BACL</name>
<evidence type="ECO:0000256" key="5">
    <source>
        <dbReference type="ARBA" id="ARBA00022723"/>
    </source>
</evidence>
<dbReference type="PIRSF" id="PIRSF005572">
    <property type="entry name" value="NifS"/>
    <property type="match status" value="1"/>
</dbReference>
<keyword evidence="7" id="KW-0408">Iron</keyword>
<evidence type="ECO:0000259" key="11">
    <source>
        <dbReference type="Pfam" id="PF00266"/>
    </source>
</evidence>
<dbReference type="InterPro" id="IPR015424">
    <property type="entry name" value="PyrdxlP-dep_Trfase"/>
</dbReference>
<sequence length="394" mass="42717">MERIYFDHAATTPLHPDVQAVMAASMHDVFGNASSVHAYGREAKSAVNQARDRMAARLGCRPQELVFTSGGTESDNAALFGAAWAAWLQSGQSPHQHQHNTKPHIVTTQVEHHAVLHACERLEALGFEVTYVAPDETGFVSADKIESALRPNTCLVSVMYGNNEVGTMQPIREIGGIVRSHGILMHTDAVQALGMIPIQLNELPVDFASFSAHKVNGPKGVGALYIRTGAVWDPFLFGGNQERKRRAGTENIAGIAGFAEAVERAVSSLDEKIQQLNSIREALWTGLKDTLGDRVVWNGHSSLQLPHILNVSILDVPTETMLMNLDIAGIMAASGSACTSGSLEVSHVLEAMNLPEERKRTAVRFSFGLGNTREEAAFVAQQIATIVSRVRTRK</sequence>
<dbReference type="Gene3D" id="3.90.1150.10">
    <property type="entry name" value="Aspartate Aminotransferase, domain 1"/>
    <property type="match status" value="1"/>
</dbReference>
<gene>
    <name evidence="12" type="ORF">LQV63_20925</name>
</gene>
<keyword evidence="13" id="KW-1185">Reference proteome</keyword>
<dbReference type="PROSITE" id="PS00595">
    <property type="entry name" value="AA_TRANSFER_CLASS_5"/>
    <property type="match status" value="1"/>
</dbReference>
<evidence type="ECO:0000256" key="1">
    <source>
        <dbReference type="ARBA" id="ARBA00001933"/>
    </source>
</evidence>
<dbReference type="InterPro" id="IPR000192">
    <property type="entry name" value="Aminotrans_V_dom"/>
</dbReference>
<evidence type="ECO:0000256" key="6">
    <source>
        <dbReference type="ARBA" id="ARBA00022898"/>
    </source>
</evidence>
<evidence type="ECO:0000256" key="4">
    <source>
        <dbReference type="ARBA" id="ARBA00022679"/>
    </source>
</evidence>
<evidence type="ECO:0000256" key="3">
    <source>
        <dbReference type="ARBA" id="ARBA00012239"/>
    </source>
</evidence>
<dbReference type="PANTHER" id="PTHR11601:SF34">
    <property type="entry name" value="CYSTEINE DESULFURASE"/>
    <property type="match status" value="1"/>
</dbReference>
<comment type="similarity">
    <text evidence="2">Belongs to the class-V pyridoxal-phosphate-dependent aminotransferase family. NifS/IscS subfamily.</text>
</comment>
<dbReference type="Pfam" id="PF00266">
    <property type="entry name" value="Aminotran_5"/>
    <property type="match status" value="1"/>
</dbReference>
<dbReference type="Gene3D" id="1.10.260.50">
    <property type="match status" value="1"/>
</dbReference>
<evidence type="ECO:0000256" key="8">
    <source>
        <dbReference type="ARBA" id="ARBA00023014"/>
    </source>
</evidence>
<keyword evidence="8" id="KW-0411">Iron-sulfur</keyword>
<dbReference type="EMBL" id="JAJNBZ010000020">
    <property type="protein sequence ID" value="MCE5171745.1"/>
    <property type="molecule type" value="Genomic_DNA"/>
</dbReference>
<keyword evidence="6" id="KW-0663">Pyridoxal phosphate</keyword>
<dbReference type="InterPro" id="IPR015422">
    <property type="entry name" value="PyrdxlP-dep_Trfase_small"/>
</dbReference>
<dbReference type="Gene3D" id="3.40.640.10">
    <property type="entry name" value="Type I PLP-dependent aspartate aminotransferase-like (Major domain)"/>
    <property type="match status" value="1"/>
</dbReference>
<dbReference type="PANTHER" id="PTHR11601">
    <property type="entry name" value="CYSTEINE DESULFURYLASE FAMILY MEMBER"/>
    <property type="match status" value="1"/>
</dbReference>
<dbReference type="InterPro" id="IPR016454">
    <property type="entry name" value="Cysteine_dSase"/>
</dbReference>
<keyword evidence="5" id="KW-0479">Metal-binding</keyword>
<reference evidence="12 13" key="1">
    <citation type="submission" date="2021-11" db="EMBL/GenBank/DDBJ databases">
        <title>Draft genome sequence of Paenibacillus profundus YoMME, a new Gram-positive bacteria with exoelectrogenic properties.</title>
        <authorList>
            <person name="Hubenova Y."/>
            <person name="Hubenova E."/>
            <person name="Manasiev Y."/>
            <person name="Peykov S."/>
            <person name="Mitov M."/>
        </authorList>
    </citation>
    <scope>NUCLEOTIDE SEQUENCE [LARGE SCALE GENOMIC DNA]</scope>
    <source>
        <strain evidence="12 13">YoMME</strain>
    </source>
</reference>
<comment type="caution">
    <text evidence="12">The sequence shown here is derived from an EMBL/GenBank/DDBJ whole genome shotgun (WGS) entry which is preliminary data.</text>
</comment>
<evidence type="ECO:0000256" key="10">
    <source>
        <dbReference type="RuleBase" id="RU004504"/>
    </source>
</evidence>
<accession>A0ABS8YME3</accession>
<evidence type="ECO:0000256" key="7">
    <source>
        <dbReference type="ARBA" id="ARBA00023004"/>
    </source>
</evidence>
<feature type="domain" description="Aminotransferase class V" evidence="11">
    <location>
        <begin position="4"/>
        <end position="375"/>
    </location>
</feature>
<keyword evidence="4" id="KW-0808">Transferase</keyword>
<comment type="catalytic activity">
    <reaction evidence="9">
        <text>(sulfur carrier)-H + L-cysteine = (sulfur carrier)-SH + L-alanine</text>
        <dbReference type="Rhea" id="RHEA:43892"/>
        <dbReference type="Rhea" id="RHEA-COMP:14737"/>
        <dbReference type="Rhea" id="RHEA-COMP:14739"/>
        <dbReference type="ChEBI" id="CHEBI:29917"/>
        <dbReference type="ChEBI" id="CHEBI:35235"/>
        <dbReference type="ChEBI" id="CHEBI:57972"/>
        <dbReference type="ChEBI" id="CHEBI:64428"/>
        <dbReference type="EC" id="2.8.1.7"/>
    </reaction>
</comment>
<protein>
    <recommendedName>
        <fullName evidence="3">cysteine desulfurase</fullName>
        <ecNumber evidence="3">2.8.1.7</ecNumber>
    </recommendedName>
</protein>
<dbReference type="InterPro" id="IPR020578">
    <property type="entry name" value="Aminotrans_V_PyrdxlP_BS"/>
</dbReference>
<comment type="cofactor">
    <cofactor evidence="1 10">
        <name>pyridoxal 5'-phosphate</name>
        <dbReference type="ChEBI" id="CHEBI:597326"/>
    </cofactor>
</comment>
<dbReference type="RefSeq" id="WP_019423634.1">
    <property type="nucleotide sequence ID" value="NZ_JAJNBZ010000020.1"/>
</dbReference>
<evidence type="ECO:0000256" key="2">
    <source>
        <dbReference type="ARBA" id="ARBA00006490"/>
    </source>
</evidence>
<dbReference type="SUPFAM" id="SSF53383">
    <property type="entry name" value="PLP-dependent transferases"/>
    <property type="match status" value="1"/>
</dbReference>
<evidence type="ECO:0000313" key="12">
    <source>
        <dbReference type="EMBL" id="MCE5171745.1"/>
    </source>
</evidence>
<organism evidence="12 13">
    <name type="scientific">Paenibacillus profundus</name>
    <dbReference type="NCBI Taxonomy" id="1173085"/>
    <lineage>
        <taxon>Bacteria</taxon>
        <taxon>Bacillati</taxon>
        <taxon>Bacillota</taxon>
        <taxon>Bacilli</taxon>
        <taxon>Bacillales</taxon>
        <taxon>Paenibacillaceae</taxon>
        <taxon>Paenibacillus</taxon>
    </lineage>
</organism>
<dbReference type="Proteomes" id="UP001199916">
    <property type="component" value="Unassembled WGS sequence"/>
</dbReference>
<dbReference type="InterPro" id="IPR015421">
    <property type="entry name" value="PyrdxlP-dep_Trfase_major"/>
</dbReference>
<dbReference type="EC" id="2.8.1.7" evidence="3"/>
<evidence type="ECO:0000256" key="9">
    <source>
        <dbReference type="ARBA" id="ARBA00050776"/>
    </source>
</evidence>
<evidence type="ECO:0000313" key="13">
    <source>
        <dbReference type="Proteomes" id="UP001199916"/>
    </source>
</evidence>